<dbReference type="STRING" id="36087.A0A077YZ80"/>
<name>A0A077YZ80_TRITR</name>
<dbReference type="GO" id="GO:0000166">
    <property type="term" value="F:nucleotide binding"/>
    <property type="evidence" value="ECO:0007669"/>
    <property type="project" value="UniProtKB-KW"/>
</dbReference>
<dbReference type="AlphaFoldDB" id="A0A077YZ80"/>
<accession>A0A077YZ80</accession>
<dbReference type="GO" id="GO:1990075">
    <property type="term" value="C:periciliary membrane compartment"/>
    <property type="evidence" value="ECO:0007669"/>
    <property type="project" value="TreeGrafter"/>
</dbReference>
<dbReference type="PROSITE" id="PS51329">
    <property type="entry name" value="C_CAP_COFACTOR_C"/>
    <property type="match status" value="1"/>
</dbReference>
<evidence type="ECO:0000259" key="3">
    <source>
        <dbReference type="PROSITE" id="PS51329"/>
    </source>
</evidence>
<dbReference type="GO" id="GO:0005096">
    <property type="term" value="F:GTPase activator activity"/>
    <property type="evidence" value="ECO:0007669"/>
    <property type="project" value="InterPro"/>
</dbReference>
<dbReference type="SUPFAM" id="SSF69340">
    <property type="entry name" value="C-terminal domain of adenylylcyclase associated protein"/>
    <property type="match status" value="1"/>
</dbReference>
<dbReference type="InterPro" id="IPR012945">
    <property type="entry name" value="Tubulin-bd_cofactor_C_dom"/>
</dbReference>
<sequence>MAGQQFTIENCQSCKIFVLDRTASIIIDDCQDCQIVLGPCSGSVFIRNSLDCRLWVLCQQFRIRDCRKLQVSLYCQSSPSLESSRSIEFTCLQISYYQLDGEWLSCNQLPFSSTVSSCCSLSFPHWPLCAAGLKTLNNYWAHAHDFSADESLTANFLCSCEVRLA</sequence>
<gene>
    <name evidence="4" type="ORF">TTRE_0000102501</name>
</gene>
<keyword evidence="2" id="KW-0547">Nucleotide-binding</keyword>
<dbReference type="InterPro" id="IPR016098">
    <property type="entry name" value="CAP/MinC_C"/>
</dbReference>
<dbReference type="SMART" id="SM00673">
    <property type="entry name" value="CARP"/>
    <property type="match status" value="2"/>
</dbReference>
<comment type="similarity">
    <text evidence="1">Belongs to the TBCC family.</text>
</comment>
<dbReference type="Gene3D" id="2.160.20.70">
    <property type="match status" value="1"/>
</dbReference>
<protein>
    <submittedName>
        <fullName evidence="4">Protein XRP2</fullName>
    </submittedName>
</protein>
<evidence type="ECO:0000256" key="2">
    <source>
        <dbReference type="ARBA" id="ARBA00022741"/>
    </source>
</evidence>
<dbReference type="OrthoDB" id="194775at2759"/>
<keyword evidence="5" id="KW-1185">Reference proteome</keyword>
<evidence type="ECO:0000256" key="1">
    <source>
        <dbReference type="ARBA" id="ARBA00008848"/>
    </source>
</evidence>
<dbReference type="InterPro" id="IPR036223">
    <property type="entry name" value="CAP_C_sf"/>
</dbReference>
<feature type="domain" description="C-CAP/cofactor C-like" evidence="3">
    <location>
        <begin position="1"/>
        <end position="109"/>
    </location>
</feature>
<dbReference type="InterPro" id="IPR039093">
    <property type="entry name" value="XRP2"/>
</dbReference>
<dbReference type="GO" id="GO:0006892">
    <property type="term" value="P:post-Golgi vesicle-mediated transport"/>
    <property type="evidence" value="ECO:0007669"/>
    <property type="project" value="TreeGrafter"/>
</dbReference>
<organism evidence="4 5">
    <name type="scientific">Trichuris trichiura</name>
    <name type="common">Whipworm</name>
    <name type="synonym">Trichocephalus trichiurus</name>
    <dbReference type="NCBI Taxonomy" id="36087"/>
    <lineage>
        <taxon>Eukaryota</taxon>
        <taxon>Metazoa</taxon>
        <taxon>Ecdysozoa</taxon>
        <taxon>Nematoda</taxon>
        <taxon>Enoplea</taxon>
        <taxon>Dorylaimia</taxon>
        <taxon>Trichinellida</taxon>
        <taxon>Trichuridae</taxon>
        <taxon>Trichuris</taxon>
    </lineage>
</organism>
<evidence type="ECO:0000313" key="5">
    <source>
        <dbReference type="Proteomes" id="UP000030665"/>
    </source>
</evidence>
<dbReference type="InterPro" id="IPR017901">
    <property type="entry name" value="C-CAP_CF_C-like"/>
</dbReference>
<dbReference type="Proteomes" id="UP000030665">
    <property type="component" value="Unassembled WGS sequence"/>
</dbReference>
<reference evidence="4" key="2">
    <citation type="submission" date="2014-03" db="EMBL/GenBank/DDBJ databases">
        <title>The whipworm genome and dual-species transcriptomics of an intimate host-pathogen interaction.</title>
        <authorList>
            <person name="Foth B.J."/>
            <person name="Tsai I.J."/>
            <person name="Reid A.J."/>
            <person name="Bancroft A.J."/>
            <person name="Nichol S."/>
            <person name="Tracey A."/>
            <person name="Holroyd N."/>
            <person name="Cotton J.A."/>
            <person name="Stanley E.J."/>
            <person name="Zarowiecki M."/>
            <person name="Liu J.Z."/>
            <person name="Huckvale T."/>
            <person name="Cooper P.J."/>
            <person name="Grencis R.K."/>
            <person name="Berriman M."/>
        </authorList>
    </citation>
    <scope>NUCLEOTIDE SEQUENCE [LARGE SCALE GENOMIC DNA]</scope>
</reference>
<dbReference type="PANTHER" id="PTHR15440:SF0">
    <property type="entry name" value="PROTEIN XRP2"/>
    <property type="match status" value="1"/>
</dbReference>
<reference evidence="4" key="1">
    <citation type="submission" date="2014-01" db="EMBL/GenBank/DDBJ databases">
        <authorList>
            <person name="Aslett M."/>
        </authorList>
    </citation>
    <scope>NUCLEOTIDE SEQUENCE</scope>
</reference>
<evidence type="ECO:0000313" key="4">
    <source>
        <dbReference type="EMBL" id="CDW52763.1"/>
    </source>
</evidence>
<dbReference type="InterPro" id="IPR006599">
    <property type="entry name" value="CARP_motif"/>
</dbReference>
<dbReference type="EMBL" id="HG805831">
    <property type="protein sequence ID" value="CDW52763.1"/>
    <property type="molecule type" value="Genomic_DNA"/>
</dbReference>
<dbReference type="PANTHER" id="PTHR15440">
    <property type="entry name" value="XRP2 PROTEIN"/>
    <property type="match status" value="1"/>
</dbReference>
<dbReference type="GO" id="GO:0005929">
    <property type="term" value="C:cilium"/>
    <property type="evidence" value="ECO:0007669"/>
    <property type="project" value="TreeGrafter"/>
</dbReference>
<proteinExistence type="inferred from homology"/>
<dbReference type="Pfam" id="PF07986">
    <property type="entry name" value="TBCC"/>
    <property type="match status" value="1"/>
</dbReference>